<dbReference type="EMBL" id="CP014671">
    <property type="protein sequence ID" value="ANX04361.1"/>
    <property type="molecule type" value="Genomic_DNA"/>
</dbReference>
<dbReference type="KEGG" id="gbi:PG2T_09350"/>
<evidence type="ECO:0000256" key="1">
    <source>
        <dbReference type="ARBA" id="ARBA00008984"/>
    </source>
</evidence>
<proteinExistence type="inferred from homology"/>
<gene>
    <name evidence="3" type="ORF">PG2T_09350</name>
</gene>
<dbReference type="CDD" id="cd00291">
    <property type="entry name" value="SirA_YedF_YeeD"/>
    <property type="match status" value="1"/>
</dbReference>
<sequence length="83" mass="9120">MAHHTLDARYLLCPLPVLRTQAKIRDLAPGDVLEVQCTDHGVLADIPAWCRINGHRHIDSFERDGVVTIILEVGGDAGDQRPA</sequence>
<dbReference type="InterPro" id="IPR036868">
    <property type="entry name" value="TusA-like_sf"/>
</dbReference>
<dbReference type="PANTHER" id="PTHR33279">
    <property type="entry name" value="SULFUR CARRIER PROTEIN YEDF-RELATED"/>
    <property type="match status" value="1"/>
</dbReference>
<evidence type="ECO:0000313" key="3">
    <source>
        <dbReference type="EMBL" id="ANX04361.1"/>
    </source>
</evidence>
<reference evidence="4" key="1">
    <citation type="submission" date="2016-03" db="EMBL/GenBank/DDBJ databases">
        <title>Complete genome sequence of Solimmundus cernigliae, representing a novel lineage of polycyclic aromatic hydrocarbon degraders within the Gammaproteobacteria.</title>
        <authorList>
            <person name="Singleton D.R."/>
            <person name="Dickey A.N."/>
            <person name="Scholl E.H."/>
            <person name="Wright F.A."/>
            <person name="Aitken M.D."/>
        </authorList>
    </citation>
    <scope>NUCLEOTIDE SEQUENCE [LARGE SCALE GENOMIC DNA]</scope>
    <source>
        <strain evidence="4">TR3.2</strain>
    </source>
</reference>
<keyword evidence="4" id="KW-1185">Reference proteome</keyword>
<dbReference type="SUPFAM" id="SSF64307">
    <property type="entry name" value="SirA-like"/>
    <property type="match status" value="1"/>
</dbReference>
<name>A0A1B1YU76_9GAMM</name>
<comment type="similarity">
    <text evidence="1">Belongs to the sulfur carrier protein TusA family.</text>
</comment>
<evidence type="ECO:0000259" key="2">
    <source>
        <dbReference type="Pfam" id="PF01206"/>
    </source>
</evidence>
<feature type="domain" description="UPF0033" evidence="2">
    <location>
        <begin position="4"/>
        <end position="72"/>
    </location>
</feature>
<dbReference type="OrthoDB" id="9797352at2"/>
<dbReference type="AlphaFoldDB" id="A0A1B1YU76"/>
<protein>
    <recommendedName>
        <fullName evidence="2">UPF0033 domain-containing protein</fullName>
    </recommendedName>
</protein>
<dbReference type="Pfam" id="PF01206">
    <property type="entry name" value="TusA"/>
    <property type="match status" value="1"/>
</dbReference>
<dbReference type="Gene3D" id="3.30.110.40">
    <property type="entry name" value="TusA-like domain"/>
    <property type="match status" value="1"/>
</dbReference>
<dbReference type="STRING" id="1810504.PG2T_09350"/>
<dbReference type="InterPro" id="IPR001455">
    <property type="entry name" value="TusA-like"/>
</dbReference>
<accession>A0A1B1YU76</accession>
<dbReference type="RefSeq" id="WP_068804483.1">
    <property type="nucleotide sequence ID" value="NZ_CP014671.1"/>
</dbReference>
<evidence type="ECO:0000313" key="4">
    <source>
        <dbReference type="Proteomes" id="UP000092952"/>
    </source>
</evidence>
<organism evidence="3 4">
    <name type="scientific">Immundisolibacter cernigliae</name>
    <dbReference type="NCBI Taxonomy" id="1810504"/>
    <lineage>
        <taxon>Bacteria</taxon>
        <taxon>Pseudomonadati</taxon>
        <taxon>Pseudomonadota</taxon>
        <taxon>Gammaproteobacteria</taxon>
        <taxon>Immundisolibacterales</taxon>
        <taxon>Immundisolibacteraceae</taxon>
        <taxon>Immundisolibacter</taxon>
    </lineage>
</organism>
<dbReference type="InParanoid" id="A0A1B1YU76"/>
<dbReference type="PANTHER" id="PTHR33279:SF6">
    <property type="entry name" value="SULFUR CARRIER PROTEIN YEDF-RELATED"/>
    <property type="match status" value="1"/>
</dbReference>
<dbReference type="Proteomes" id="UP000092952">
    <property type="component" value="Chromosome"/>
</dbReference>